<evidence type="ECO:0000259" key="8">
    <source>
        <dbReference type="PROSITE" id="PS50850"/>
    </source>
</evidence>
<organism evidence="9 10">
    <name type="scientific">Klebsiella variicola</name>
    <dbReference type="NCBI Taxonomy" id="244366"/>
    <lineage>
        <taxon>Bacteria</taxon>
        <taxon>Pseudomonadati</taxon>
        <taxon>Pseudomonadota</taxon>
        <taxon>Gammaproteobacteria</taxon>
        <taxon>Enterobacterales</taxon>
        <taxon>Enterobacteriaceae</taxon>
        <taxon>Klebsiella/Raoultella group</taxon>
        <taxon>Klebsiella</taxon>
        <taxon>Klebsiella pneumoniae complex</taxon>
    </lineage>
</organism>
<dbReference type="PANTHER" id="PTHR11662">
    <property type="entry name" value="SOLUTE CARRIER FAMILY 17"/>
    <property type="match status" value="1"/>
</dbReference>
<name>A0A7H4M9I3_KLEVA</name>
<evidence type="ECO:0000256" key="6">
    <source>
        <dbReference type="ARBA" id="ARBA00038514"/>
    </source>
</evidence>
<evidence type="ECO:0000313" key="10">
    <source>
        <dbReference type="Proteomes" id="UP000254545"/>
    </source>
</evidence>
<dbReference type="InterPro" id="IPR036259">
    <property type="entry name" value="MFS_trans_sf"/>
</dbReference>
<dbReference type="GO" id="GO:0016020">
    <property type="term" value="C:membrane"/>
    <property type="evidence" value="ECO:0007669"/>
    <property type="project" value="UniProtKB-SubCell"/>
</dbReference>
<keyword evidence="5 7" id="KW-0472">Membrane</keyword>
<dbReference type="SUPFAM" id="SSF103473">
    <property type="entry name" value="MFS general substrate transporter"/>
    <property type="match status" value="1"/>
</dbReference>
<feature type="transmembrane region" description="Helical" evidence="7">
    <location>
        <begin position="43"/>
        <end position="64"/>
    </location>
</feature>
<evidence type="ECO:0000313" key="9">
    <source>
        <dbReference type="EMBL" id="STS86983.1"/>
    </source>
</evidence>
<reference evidence="9 10" key="1">
    <citation type="submission" date="2018-06" db="EMBL/GenBank/DDBJ databases">
        <authorList>
            <consortium name="Pathogen Informatics"/>
            <person name="Doyle S."/>
        </authorList>
    </citation>
    <scope>NUCLEOTIDE SEQUENCE [LARGE SCALE GENOMIC DNA]</scope>
    <source>
        <strain evidence="9 10">NCTC9177</strain>
    </source>
</reference>
<dbReference type="Gene3D" id="1.20.1250.20">
    <property type="entry name" value="MFS general substrate transporter like domains"/>
    <property type="match status" value="1"/>
</dbReference>
<dbReference type="InterPro" id="IPR020846">
    <property type="entry name" value="MFS_dom"/>
</dbReference>
<evidence type="ECO:0000256" key="1">
    <source>
        <dbReference type="ARBA" id="ARBA00004141"/>
    </source>
</evidence>
<gene>
    <name evidence="9" type="ORF">NCTC9177_00757</name>
</gene>
<accession>A0A7H4M9I3</accession>
<evidence type="ECO:0000256" key="3">
    <source>
        <dbReference type="ARBA" id="ARBA00022692"/>
    </source>
</evidence>
<dbReference type="Proteomes" id="UP000254545">
    <property type="component" value="Unassembled WGS sequence"/>
</dbReference>
<dbReference type="InterPro" id="IPR050382">
    <property type="entry name" value="MFS_Na/Anion_cotransporter"/>
</dbReference>
<dbReference type="EMBL" id="UGKR01000003">
    <property type="protein sequence ID" value="STS86983.1"/>
    <property type="molecule type" value="Genomic_DNA"/>
</dbReference>
<evidence type="ECO:0000256" key="2">
    <source>
        <dbReference type="ARBA" id="ARBA00022475"/>
    </source>
</evidence>
<dbReference type="AlphaFoldDB" id="A0A7H4M9I3"/>
<keyword evidence="3 7" id="KW-0812">Transmembrane</keyword>
<dbReference type="GO" id="GO:0022857">
    <property type="term" value="F:transmembrane transporter activity"/>
    <property type="evidence" value="ECO:0007669"/>
    <property type="project" value="InterPro"/>
</dbReference>
<dbReference type="PANTHER" id="PTHR11662:SF399">
    <property type="entry name" value="FI19708P1-RELATED"/>
    <property type="match status" value="1"/>
</dbReference>
<evidence type="ECO:0000256" key="4">
    <source>
        <dbReference type="ARBA" id="ARBA00022989"/>
    </source>
</evidence>
<keyword evidence="4 7" id="KW-1133">Transmembrane helix</keyword>
<evidence type="ECO:0000256" key="7">
    <source>
        <dbReference type="SAM" id="Phobius"/>
    </source>
</evidence>
<sequence length="98" mass="10597">MHNIPALAAIRFILGVVEAAVMPAMLIYISNWFTKSERSRANTFLILGNPVTVLWMSVVSGYLIQAFGWREMFIIEGGAGSDLGLLLVGAGKRQTVAG</sequence>
<dbReference type="PROSITE" id="PS50850">
    <property type="entry name" value="MFS"/>
    <property type="match status" value="1"/>
</dbReference>
<comment type="subcellular location">
    <subcellularLocation>
        <location evidence="1">Membrane</location>
        <topology evidence="1">Multi-pass membrane protein</topology>
    </subcellularLocation>
</comment>
<dbReference type="InterPro" id="IPR011701">
    <property type="entry name" value="MFS"/>
</dbReference>
<comment type="similarity">
    <text evidence="6">Belongs to the major facilitator superfamily. Phthalate permease family.</text>
</comment>
<keyword evidence="2" id="KW-1003">Cell membrane</keyword>
<feature type="domain" description="Major facilitator superfamily (MFS) profile" evidence="8">
    <location>
        <begin position="1"/>
        <end position="98"/>
    </location>
</feature>
<protein>
    <submittedName>
        <fullName evidence="9">2-ketogluconate transporter</fullName>
    </submittedName>
</protein>
<dbReference type="Pfam" id="PF07690">
    <property type="entry name" value="MFS_1"/>
    <property type="match status" value="1"/>
</dbReference>
<evidence type="ECO:0000256" key="5">
    <source>
        <dbReference type="ARBA" id="ARBA00023136"/>
    </source>
</evidence>
<proteinExistence type="inferred from homology"/>
<comment type="caution">
    <text evidence="9">The sequence shown here is derived from an EMBL/GenBank/DDBJ whole genome shotgun (WGS) entry which is preliminary data.</text>
</comment>